<accession>A0A1Y2PA17</accession>
<dbReference type="AlphaFoldDB" id="A0A1Y2PA17"/>
<evidence type="ECO:0000259" key="1">
    <source>
        <dbReference type="Pfam" id="PF00534"/>
    </source>
</evidence>
<keyword evidence="3" id="KW-0808">Transferase</keyword>
<dbReference type="RefSeq" id="WP_086031446.1">
    <property type="nucleotide sequence ID" value="NZ_LAPZ01000015.1"/>
</dbReference>
<dbReference type="Pfam" id="PF00534">
    <property type="entry name" value="Glycos_transf_1"/>
    <property type="match status" value="1"/>
</dbReference>
<gene>
    <name evidence="3" type="ORF">WH52_13220</name>
</gene>
<sequence>MKIGIIGTRGIPNHYGGFEQFAEYLSVFLVEKNCEVYVYNSSNHPHQEKTYKNVHIVHCNDPEKKMGTIGQFIYDLNCILDTKKRNLDIILQLGYTSSSIWSFLFPKKPLIITNMDGLEWKRSKYSFFVRQFLKFAERLAVKNSHFLVSDSIGIKKYIDNKYNKKSKFIAYGSKIVSNVDENILKKYQLKKFGYNMLIARIEPENNIETILDGVVESKATKPFLVIGDYTKNKFGKKLKEKYKAYKNIIFLGSIYNLNELNCLRHFCNLYFHGHSVGGTNPSLLEAMGSGNLIIAHNNIFNKAVLKENAYYFFTSEDVSFYIKNKERLQEETKVLNNKKRIMTEYDINKINSDYLSYFQECLNLNN</sequence>
<keyword evidence="4" id="KW-1185">Reference proteome</keyword>
<name>A0A1Y2PA17_9FLAO</name>
<evidence type="ECO:0000313" key="4">
    <source>
        <dbReference type="Proteomes" id="UP000194221"/>
    </source>
</evidence>
<dbReference type="EMBL" id="LAPZ01000015">
    <property type="protein sequence ID" value="OSY87020.1"/>
    <property type="molecule type" value="Genomic_DNA"/>
</dbReference>
<dbReference type="OrthoDB" id="9792269at2"/>
<evidence type="ECO:0000313" key="3">
    <source>
        <dbReference type="EMBL" id="OSY87020.1"/>
    </source>
</evidence>
<dbReference type="SUPFAM" id="SSF53756">
    <property type="entry name" value="UDP-Glycosyltransferase/glycogen phosphorylase"/>
    <property type="match status" value="1"/>
</dbReference>
<dbReference type="InterPro" id="IPR001296">
    <property type="entry name" value="Glyco_trans_1"/>
</dbReference>
<dbReference type="Proteomes" id="UP000194221">
    <property type="component" value="Unassembled WGS sequence"/>
</dbReference>
<dbReference type="STRING" id="1635173.WH52_13220"/>
<dbReference type="Gene3D" id="3.40.50.2000">
    <property type="entry name" value="Glycogen Phosphorylase B"/>
    <property type="match status" value="2"/>
</dbReference>
<dbReference type="InParanoid" id="A0A1Y2PA17"/>
<reference evidence="3 4" key="1">
    <citation type="submission" date="2015-03" db="EMBL/GenBank/DDBJ databases">
        <title>Genome sequence of Tenacibaculum sp. S2-2, isolated from intestinal microbiota of sea cucumber, Apostichopus japonicas.</title>
        <authorList>
            <person name="Shao Z."/>
            <person name="Wang L."/>
            <person name="Li X."/>
        </authorList>
    </citation>
    <scope>NUCLEOTIDE SEQUENCE [LARGE SCALE GENOMIC DNA]</scope>
    <source>
        <strain evidence="3 4">S2-2</strain>
    </source>
</reference>
<feature type="domain" description="DUF1972" evidence="2">
    <location>
        <begin position="3"/>
        <end position="173"/>
    </location>
</feature>
<protein>
    <submittedName>
        <fullName evidence="3">Glycosyl transferase family 1</fullName>
    </submittedName>
</protein>
<organism evidence="3 4">
    <name type="scientific">Tenacibaculum holothuriorum</name>
    <dbReference type="NCBI Taxonomy" id="1635173"/>
    <lineage>
        <taxon>Bacteria</taxon>
        <taxon>Pseudomonadati</taxon>
        <taxon>Bacteroidota</taxon>
        <taxon>Flavobacteriia</taxon>
        <taxon>Flavobacteriales</taxon>
        <taxon>Flavobacteriaceae</taxon>
        <taxon>Tenacibaculum</taxon>
    </lineage>
</organism>
<feature type="domain" description="Glycosyl transferase family 1" evidence="1">
    <location>
        <begin position="196"/>
        <end position="313"/>
    </location>
</feature>
<dbReference type="Pfam" id="PF09314">
    <property type="entry name" value="DUF1972"/>
    <property type="match status" value="1"/>
</dbReference>
<dbReference type="GO" id="GO:0016757">
    <property type="term" value="F:glycosyltransferase activity"/>
    <property type="evidence" value="ECO:0007669"/>
    <property type="project" value="InterPro"/>
</dbReference>
<comment type="caution">
    <text evidence="3">The sequence shown here is derived from an EMBL/GenBank/DDBJ whole genome shotgun (WGS) entry which is preliminary data.</text>
</comment>
<dbReference type="InterPro" id="IPR015393">
    <property type="entry name" value="DUF1972"/>
</dbReference>
<evidence type="ECO:0000259" key="2">
    <source>
        <dbReference type="Pfam" id="PF09314"/>
    </source>
</evidence>
<proteinExistence type="predicted"/>